<dbReference type="EMBL" id="JAHIBW010000010">
    <property type="protein sequence ID" value="KAG7307392.1"/>
    <property type="molecule type" value="Genomic_DNA"/>
</dbReference>
<feature type="region of interest" description="Disordered" evidence="1">
    <location>
        <begin position="177"/>
        <end position="210"/>
    </location>
</feature>
<name>A0ABQ7QQS4_PLUXY</name>
<organism evidence="2 3">
    <name type="scientific">Plutella xylostella</name>
    <name type="common">Diamondback moth</name>
    <name type="synonym">Plutella maculipennis</name>
    <dbReference type="NCBI Taxonomy" id="51655"/>
    <lineage>
        <taxon>Eukaryota</taxon>
        <taxon>Metazoa</taxon>
        <taxon>Ecdysozoa</taxon>
        <taxon>Arthropoda</taxon>
        <taxon>Hexapoda</taxon>
        <taxon>Insecta</taxon>
        <taxon>Pterygota</taxon>
        <taxon>Neoptera</taxon>
        <taxon>Endopterygota</taxon>
        <taxon>Lepidoptera</taxon>
        <taxon>Glossata</taxon>
        <taxon>Ditrysia</taxon>
        <taxon>Yponomeutoidea</taxon>
        <taxon>Plutellidae</taxon>
        <taxon>Plutella</taxon>
    </lineage>
</organism>
<evidence type="ECO:0000256" key="1">
    <source>
        <dbReference type="SAM" id="MobiDB-lite"/>
    </source>
</evidence>
<feature type="region of interest" description="Disordered" evidence="1">
    <location>
        <begin position="226"/>
        <end position="252"/>
    </location>
</feature>
<reference evidence="2 3" key="1">
    <citation type="submission" date="2021-06" db="EMBL/GenBank/DDBJ databases">
        <title>A haploid diamondback moth (Plutella xylostella L.) genome assembly resolves 31 chromosomes and identifies a diamide resistance mutation.</title>
        <authorList>
            <person name="Ward C.M."/>
            <person name="Perry K.D."/>
            <person name="Baker G."/>
            <person name="Powis K."/>
            <person name="Heckel D.G."/>
            <person name="Baxter S.W."/>
        </authorList>
    </citation>
    <scope>NUCLEOTIDE SEQUENCE [LARGE SCALE GENOMIC DNA]</scope>
    <source>
        <strain evidence="2 3">LV</strain>
        <tissue evidence="2">Single pupa</tissue>
    </source>
</reference>
<feature type="region of interest" description="Disordered" evidence="1">
    <location>
        <begin position="1"/>
        <end position="29"/>
    </location>
</feature>
<protein>
    <submittedName>
        <fullName evidence="2">Uncharacterized protein</fullName>
    </submittedName>
</protein>
<sequence>MQRGECPVSAAAVGGAGGAGGAGRRRGAVDKVASCRRVGSRGAARPMLPGPLAPLDTQAARALASVYAPHRRARAPRGRDMLHADIPTKPGLSPFDPLPAIGQTRPEKTKVIVFNLNNADSVRPATMESRPIKLRELKTLTPLKARVPPRRSHTVPAEERRPSQLLRENTYDVLEPVFASPARGPRRGSVAGDAGDEADPVSPRSRFQAAARRVARLSRPARLLCLRERDAPPPPPAPGGPPSPCRLQLLPDSPTEKLNKLSEIFQCLDVKNRHRDRMKKENSWF</sequence>
<evidence type="ECO:0000313" key="2">
    <source>
        <dbReference type="EMBL" id="KAG7307392.1"/>
    </source>
</evidence>
<accession>A0ABQ7QQS4</accession>
<keyword evidence="3" id="KW-1185">Reference proteome</keyword>
<dbReference type="Proteomes" id="UP000823941">
    <property type="component" value="Chromosome 10"/>
</dbReference>
<gene>
    <name evidence="2" type="ORF">JYU34_007579</name>
</gene>
<evidence type="ECO:0000313" key="3">
    <source>
        <dbReference type="Proteomes" id="UP000823941"/>
    </source>
</evidence>
<comment type="caution">
    <text evidence="2">The sequence shown here is derived from an EMBL/GenBank/DDBJ whole genome shotgun (WGS) entry which is preliminary data.</text>
</comment>
<proteinExistence type="predicted"/>
<feature type="compositionally biased region" description="Pro residues" evidence="1">
    <location>
        <begin position="232"/>
        <end position="244"/>
    </location>
</feature>